<dbReference type="AlphaFoldDB" id="A0A0G1HRM3"/>
<proteinExistence type="predicted"/>
<protein>
    <submittedName>
        <fullName evidence="1">Uncharacterized protein</fullName>
    </submittedName>
</protein>
<dbReference type="EMBL" id="LCIE01000002">
    <property type="protein sequence ID" value="KKT49796.1"/>
    <property type="molecule type" value="Genomic_DNA"/>
</dbReference>
<organism evidence="1 2">
    <name type="scientific">Candidatus Collierbacteria bacterium GW2011_GWC2_44_18</name>
    <dbReference type="NCBI Taxonomy" id="1618392"/>
    <lineage>
        <taxon>Bacteria</taxon>
        <taxon>Candidatus Collieribacteriota</taxon>
    </lineage>
</organism>
<evidence type="ECO:0000313" key="1">
    <source>
        <dbReference type="EMBL" id="KKT49796.1"/>
    </source>
</evidence>
<comment type="caution">
    <text evidence="1">The sequence shown here is derived from an EMBL/GenBank/DDBJ whole genome shotgun (WGS) entry which is preliminary data.</text>
</comment>
<reference evidence="1 2" key="1">
    <citation type="journal article" date="2015" name="Nature">
        <title>rRNA introns, odd ribosomes, and small enigmatic genomes across a large radiation of phyla.</title>
        <authorList>
            <person name="Brown C.T."/>
            <person name="Hug L.A."/>
            <person name="Thomas B.C."/>
            <person name="Sharon I."/>
            <person name="Castelle C.J."/>
            <person name="Singh A."/>
            <person name="Wilkins M.J."/>
            <person name="Williams K.H."/>
            <person name="Banfield J.F."/>
        </authorList>
    </citation>
    <scope>NUCLEOTIDE SEQUENCE [LARGE SCALE GENOMIC DNA]</scope>
</reference>
<gene>
    <name evidence="1" type="ORF">UW41_C0002G0072</name>
</gene>
<evidence type="ECO:0000313" key="2">
    <source>
        <dbReference type="Proteomes" id="UP000034172"/>
    </source>
</evidence>
<dbReference type="Proteomes" id="UP000034172">
    <property type="component" value="Unassembled WGS sequence"/>
</dbReference>
<name>A0A0G1HRM3_9BACT</name>
<sequence>MKKLLDSFCVLIKQAIEAAQDLWYGKVQVKASPLIDEDVAVDDAFFTVVDRVILAVEEGNLKLDRSKVIDDCLFLLYEYENKVEFIVVEPYEKQVFNSTEPNFTNLRPSLVTIELKRRLTEVMKQWFEGI</sequence>
<dbReference type="STRING" id="1618392.UW41_C0002G0072"/>
<accession>A0A0G1HRM3</accession>